<keyword evidence="2" id="KW-1185">Reference proteome</keyword>
<dbReference type="EMBL" id="CP002382">
    <property type="protein sequence ID" value="AEP10661.1"/>
    <property type="molecule type" value="Genomic_DNA"/>
</dbReference>
<evidence type="ECO:0000313" key="2">
    <source>
        <dbReference type="Proteomes" id="UP000009286"/>
    </source>
</evidence>
<dbReference type="AlphaFoldDB" id="G2KMG8"/>
<name>G2KMG8_MICAA</name>
<dbReference type="HOGENOM" id="CLU_2246899_0_0_5"/>
<dbReference type="STRING" id="856793.MICA_2359"/>
<proteinExistence type="predicted"/>
<sequence>MLAAPYPHGADPGKKYESCLLYRIEKIDVFARESGANQGWIGGRSDPISIMISLWWIRDLSGHLRGYAARAVAGRVFFRKVAGGTDGHKMWCRYGMQPFDIRER</sequence>
<protein>
    <submittedName>
        <fullName evidence="1">Uncharacterized protein</fullName>
    </submittedName>
</protein>
<accession>G2KMG8</accession>
<reference evidence="1 2" key="1">
    <citation type="journal article" date="2011" name="BMC Genomics">
        <title>Genomic insights into an obligate epibiotic bacterial predator: Micavibrio aeruginosavorus ARL-13.</title>
        <authorList>
            <person name="Wang Z."/>
            <person name="Kadouri D."/>
            <person name="Wu M."/>
        </authorList>
    </citation>
    <scope>NUCLEOTIDE SEQUENCE [LARGE SCALE GENOMIC DNA]</scope>
    <source>
        <strain evidence="1 2">ARL-13</strain>
    </source>
</reference>
<dbReference type="KEGG" id="mai:MICA_2359"/>
<evidence type="ECO:0000313" key="1">
    <source>
        <dbReference type="EMBL" id="AEP10661.1"/>
    </source>
</evidence>
<gene>
    <name evidence="1" type="ordered locus">MICA_2359</name>
</gene>
<dbReference type="Proteomes" id="UP000009286">
    <property type="component" value="Chromosome"/>
</dbReference>
<organism evidence="1 2">
    <name type="scientific">Micavibrio aeruginosavorus (strain ARL-13)</name>
    <dbReference type="NCBI Taxonomy" id="856793"/>
    <lineage>
        <taxon>Bacteria</taxon>
        <taxon>Pseudomonadati</taxon>
        <taxon>Bdellovibrionota</taxon>
        <taxon>Bdellovibrionia</taxon>
        <taxon>Bdellovibrionales</taxon>
        <taxon>Pseudobdellovibrionaceae</taxon>
        <taxon>Micavibrio</taxon>
    </lineage>
</organism>